<organism evidence="3 4">
    <name type="scientific">Schizophyllum amplum</name>
    <dbReference type="NCBI Taxonomy" id="97359"/>
    <lineage>
        <taxon>Eukaryota</taxon>
        <taxon>Fungi</taxon>
        <taxon>Dikarya</taxon>
        <taxon>Basidiomycota</taxon>
        <taxon>Agaricomycotina</taxon>
        <taxon>Agaricomycetes</taxon>
        <taxon>Agaricomycetidae</taxon>
        <taxon>Agaricales</taxon>
        <taxon>Schizophyllaceae</taxon>
        <taxon>Schizophyllum</taxon>
    </lineage>
</organism>
<sequence>MTCAAISGATLGVVCLLLGRQAALHPRDTKAWAAATAPLILARVGAWIVQRTGVLRGEPEGSIKFLCGLAVFLMSLCWAVAMGPLGVSILNVSAVSGGLSVGQCSIVGISGWLVLVFIGIAVVGIYLFLC</sequence>
<keyword evidence="4" id="KW-1185">Reference proteome</keyword>
<protein>
    <submittedName>
        <fullName evidence="3">Uncharacterized protein</fullName>
    </submittedName>
</protein>
<feature type="transmembrane region" description="Helical" evidence="1">
    <location>
        <begin position="61"/>
        <end position="85"/>
    </location>
</feature>
<comment type="caution">
    <text evidence="3">The sequence shown here is derived from an EMBL/GenBank/DDBJ whole genome shotgun (WGS) entry which is preliminary data.</text>
</comment>
<gene>
    <name evidence="3" type="ORF">BD626DRAFT_515242</name>
</gene>
<keyword evidence="1" id="KW-1133">Transmembrane helix</keyword>
<dbReference type="EMBL" id="VDMD01000048">
    <property type="protein sequence ID" value="TRM57432.1"/>
    <property type="molecule type" value="Genomic_DNA"/>
</dbReference>
<reference evidence="3 4" key="1">
    <citation type="journal article" date="2019" name="New Phytol.">
        <title>Comparative genomics reveals unique wood-decay strategies and fruiting body development in the Schizophyllaceae.</title>
        <authorList>
            <person name="Almasi E."/>
            <person name="Sahu N."/>
            <person name="Krizsan K."/>
            <person name="Balint B."/>
            <person name="Kovacs G.M."/>
            <person name="Kiss B."/>
            <person name="Cseklye J."/>
            <person name="Drula E."/>
            <person name="Henrissat B."/>
            <person name="Nagy I."/>
            <person name="Chovatia M."/>
            <person name="Adam C."/>
            <person name="LaButti K."/>
            <person name="Lipzen A."/>
            <person name="Riley R."/>
            <person name="Grigoriev I.V."/>
            <person name="Nagy L.G."/>
        </authorList>
    </citation>
    <scope>NUCLEOTIDE SEQUENCE [LARGE SCALE GENOMIC DNA]</scope>
    <source>
        <strain evidence="3 4">NL-1724</strain>
    </source>
</reference>
<keyword evidence="1" id="KW-0472">Membrane</keyword>
<evidence type="ECO:0000256" key="1">
    <source>
        <dbReference type="SAM" id="Phobius"/>
    </source>
</evidence>
<keyword evidence="1" id="KW-0812">Transmembrane</keyword>
<dbReference type="AlphaFoldDB" id="A0A550BXZ4"/>
<feature type="signal peptide" evidence="2">
    <location>
        <begin position="1"/>
        <end position="23"/>
    </location>
</feature>
<accession>A0A550BXZ4</accession>
<name>A0A550BXZ4_9AGAR</name>
<evidence type="ECO:0000256" key="2">
    <source>
        <dbReference type="SAM" id="SignalP"/>
    </source>
</evidence>
<feature type="chain" id="PRO_5022073633" evidence="2">
    <location>
        <begin position="24"/>
        <end position="130"/>
    </location>
</feature>
<feature type="transmembrane region" description="Helical" evidence="1">
    <location>
        <begin position="105"/>
        <end position="129"/>
    </location>
</feature>
<proteinExistence type="predicted"/>
<dbReference type="Proteomes" id="UP000320762">
    <property type="component" value="Unassembled WGS sequence"/>
</dbReference>
<evidence type="ECO:0000313" key="4">
    <source>
        <dbReference type="Proteomes" id="UP000320762"/>
    </source>
</evidence>
<evidence type="ECO:0000313" key="3">
    <source>
        <dbReference type="EMBL" id="TRM57432.1"/>
    </source>
</evidence>
<keyword evidence="2" id="KW-0732">Signal</keyword>